<evidence type="ECO:0000313" key="2">
    <source>
        <dbReference type="EMBL" id="CAJ2508002.1"/>
    </source>
</evidence>
<feature type="domain" description="C2H2-type" evidence="1">
    <location>
        <begin position="229"/>
        <end position="251"/>
    </location>
</feature>
<protein>
    <submittedName>
        <fullName evidence="2">Uu.00g091880.m01.CDS01</fullName>
    </submittedName>
</protein>
<organism evidence="2 3">
    <name type="scientific">Anthostomella pinea</name>
    <dbReference type="NCBI Taxonomy" id="933095"/>
    <lineage>
        <taxon>Eukaryota</taxon>
        <taxon>Fungi</taxon>
        <taxon>Dikarya</taxon>
        <taxon>Ascomycota</taxon>
        <taxon>Pezizomycotina</taxon>
        <taxon>Sordariomycetes</taxon>
        <taxon>Xylariomycetidae</taxon>
        <taxon>Xylariales</taxon>
        <taxon>Xylariaceae</taxon>
        <taxon>Anthostomella</taxon>
    </lineage>
</organism>
<dbReference type="AlphaFoldDB" id="A0AAI8VNT5"/>
<keyword evidence="3" id="KW-1185">Reference proteome</keyword>
<dbReference type="EMBL" id="CAUWAG010000010">
    <property type="protein sequence ID" value="CAJ2508002.1"/>
    <property type="molecule type" value="Genomic_DNA"/>
</dbReference>
<sequence length="363" mass="40575">MAVNYALAALRVATQHRHRYRYRQRTLGRRIHCGKEHSIHLRSRHAFVPWKFGRRDLRIPPQRRPFRRTPRLARCTIAPRHRGTQSRAATRNYTLISAKPLDTKTLSDSDTQSDLPHEEFDWSSVVPSPDPRHAIIEALTSTLSSAVPTIANNTVLEAFELTSLLAAPDAVGPVLQTRLGQELRMLASEAVTRALQQASPELTLALASSNEQAARIPTDARGGNHTKDRCCPECSKTMSYGSWYDHVRSGHTGSTCRWPGCHVATASERELRHHLRDHHRDALSAVAPSAPEDEKHHCTWPGCTKTTGSKDRIYMHLYEHQVLARREGDAALNGVYAANFEVRGLMKDEDGDDGAVGEVEDNS</sequence>
<comment type="caution">
    <text evidence="2">The sequence shown here is derived from an EMBL/GenBank/DDBJ whole genome shotgun (WGS) entry which is preliminary data.</text>
</comment>
<feature type="domain" description="C2H2-type" evidence="1">
    <location>
        <begin position="254"/>
        <end position="279"/>
    </location>
</feature>
<name>A0AAI8VNT5_9PEZI</name>
<gene>
    <name evidence="2" type="ORF">KHLLAP_LOCUS8470</name>
</gene>
<dbReference type="Proteomes" id="UP001295740">
    <property type="component" value="Unassembled WGS sequence"/>
</dbReference>
<evidence type="ECO:0000259" key="1">
    <source>
        <dbReference type="SMART" id="SM00355"/>
    </source>
</evidence>
<dbReference type="SMART" id="SM00355">
    <property type="entry name" value="ZnF_C2H2"/>
    <property type="match status" value="3"/>
</dbReference>
<dbReference type="InterPro" id="IPR013087">
    <property type="entry name" value="Znf_C2H2_type"/>
</dbReference>
<evidence type="ECO:0000313" key="3">
    <source>
        <dbReference type="Proteomes" id="UP001295740"/>
    </source>
</evidence>
<feature type="domain" description="C2H2-type" evidence="1">
    <location>
        <begin position="296"/>
        <end position="320"/>
    </location>
</feature>
<accession>A0AAI8VNT5</accession>
<reference evidence="2" key="1">
    <citation type="submission" date="2023-10" db="EMBL/GenBank/DDBJ databases">
        <authorList>
            <person name="Hackl T."/>
        </authorList>
    </citation>
    <scope>NUCLEOTIDE SEQUENCE</scope>
</reference>
<proteinExistence type="predicted"/>